<protein>
    <submittedName>
        <fullName evidence="1">Uncharacterized protein</fullName>
    </submittedName>
</protein>
<dbReference type="EMBL" id="KQ121131">
    <property type="protein sequence ID" value="KMS64834.1"/>
    <property type="molecule type" value="Genomic_DNA"/>
</dbReference>
<gene>
    <name evidence="1" type="ORF">BVRB_042190</name>
</gene>
<keyword evidence="2" id="KW-1185">Reference proteome</keyword>
<accession>A0A0J7YMK7</accession>
<proteinExistence type="predicted"/>
<dbReference type="Gramene" id="KMS64834">
    <property type="protein sequence ID" value="KMS64834"/>
    <property type="gene ID" value="BVRB_042190"/>
</dbReference>
<sequence>MVDIGLRKFFVSALDDETRSFIAPEVEEGGRIGPKCD</sequence>
<organism evidence="1 2">
    <name type="scientific">Beta vulgaris subsp. vulgaris</name>
    <name type="common">Beet</name>
    <dbReference type="NCBI Taxonomy" id="3555"/>
    <lineage>
        <taxon>Eukaryota</taxon>
        <taxon>Viridiplantae</taxon>
        <taxon>Streptophyta</taxon>
        <taxon>Embryophyta</taxon>
        <taxon>Tracheophyta</taxon>
        <taxon>Spermatophyta</taxon>
        <taxon>Magnoliopsida</taxon>
        <taxon>eudicotyledons</taxon>
        <taxon>Gunneridae</taxon>
        <taxon>Pentapetalae</taxon>
        <taxon>Caryophyllales</taxon>
        <taxon>Chenopodiaceae</taxon>
        <taxon>Betoideae</taxon>
        <taxon>Beta</taxon>
    </lineage>
</organism>
<reference evidence="1 2" key="1">
    <citation type="journal article" date="2014" name="Nature">
        <title>The genome of the recently domesticated crop plant sugar beet (Beta vulgaris).</title>
        <authorList>
            <person name="Dohm J.C."/>
            <person name="Minoche A.E."/>
            <person name="Holtgrawe D."/>
            <person name="Capella-Gutierrez S."/>
            <person name="Zakrzewski F."/>
            <person name="Tafer H."/>
            <person name="Rupp O."/>
            <person name="Sorensen T.R."/>
            <person name="Stracke R."/>
            <person name="Reinhardt R."/>
            <person name="Goesmann A."/>
            <person name="Kraft T."/>
            <person name="Schulz B."/>
            <person name="Stadler P.F."/>
            <person name="Schmidt T."/>
            <person name="Gabaldon T."/>
            <person name="Lehrach H."/>
            <person name="Weisshaar B."/>
            <person name="Himmelbauer H."/>
        </authorList>
    </citation>
    <scope>NUCLEOTIDE SEQUENCE [LARGE SCALE GENOMIC DNA]</scope>
    <source>
        <tissue evidence="1">Taproot</tissue>
    </source>
</reference>
<evidence type="ECO:0000313" key="1">
    <source>
        <dbReference type="EMBL" id="KMS64834.1"/>
    </source>
</evidence>
<name>A0A0J7YMK7_BETVV</name>
<dbReference type="AlphaFoldDB" id="A0A0J7YMK7"/>
<dbReference type="Proteomes" id="UP000035740">
    <property type="component" value="Unassembled WGS sequence"/>
</dbReference>
<evidence type="ECO:0000313" key="2">
    <source>
        <dbReference type="Proteomes" id="UP000035740"/>
    </source>
</evidence>
<feature type="non-terminal residue" evidence="1">
    <location>
        <position position="37"/>
    </location>
</feature>